<dbReference type="InParanoid" id="A0A1Q3BD31"/>
<feature type="non-terminal residue" evidence="2">
    <location>
        <position position="1"/>
    </location>
</feature>
<organism evidence="2 3">
    <name type="scientific">Cephalotus follicularis</name>
    <name type="common">Albany pitcher plant</name>
    <dbReference type="NCBI Taxonomy" id="3775"/>
    <lineage>
        <taxon>Eukaryota</taxon>
        <taxon>Viridiplantae</taxon>
        <taxon>Streptophyta</taxon>
        <taxon>Embryophyta</taxon>
        <taxon>Tracheophyta</taxon>
        <taxon>Spermatophyta</taxon>
        <taxon>Magnoliopsida</taxon>
        <taxon>eudicotyledons</taxon>
        <taxon>Gunneridae</taxon>
        <taxon>Pentapetalae</taxon>
        <taxon>rosids</taxon>
        <taxon>fabids</taxon>
        <taxon>Oxalidales</taxon>
        <taxon>Cephalotaceae</taxon>
        <taxon>Cephalotus</taxon>
    </lineage>
</organism>
<dbReference type="PANTHER" id="PTHR31286">
    <property type="entry name" value="GLYCINE-RICH CELL WALL STRUCTURAL PROTEIN 1.8-LIKE"/>
    <property type="match status" value="1"/>
</dbReference>
<dbReference type="Pfam" id="PF14111">
    <property type="entry name" value="DUF4283"/>
    <property type="match status" value="1"/>
</dbReference>
<sequence length="136" mass="15052">KKWSNALVGYFVGKRISFKAVKEQLEKKWKKWGGVSVITGDNGTFLFKLDNSAARDLVLSNGPWEVWGAYLALRQWEEGMSLSKDSFSSIPVIPAELWTKPGLSYVASALGVPLCMDAATTAGNRLSFARMCIEMK</sequence>
<dbReference type="EMBL" id="BDDD01000436">
    <property type="protein sequence ID" value="GAV65868.1"/>
    <property type="molecule type" value="Genomic_DNA"/>
</dbReference>
<proteinExistence type="predicted"/>
<dbReference type="OrthoDB" id="998343at2759"/>
<evidence type="ECO:0000313" key="2">
    <source>
        <dbReference type="EMBL" id="GAV65868.1"/>
    </source>
</evidence>
<comment type="caution">
    <text evidence="2">The sequence shown here is derived from an EMBL/GenBank/DDBJ whole genome shotgun (WGS) entry which is preliminary data.</text>
</comment>
<protein>
    <submittedName>
        <fullName evidence="2">DUF4283 domain-containing protein</fullName>
    </submittedName>
</protein>
<dbReference type="AlphaFoldDB" id="A0A1Q3BD31"/>
<accession>A0A1Q3BD31</accession>
<dbReference type="PANTHER" id="PTHR31286:SF165">
    <property type="entry name" value="DUF4283 DOMAIN-CONTAINING PROTEIN"/>
    <property type="match status" value="1"/>
</dbReference>
<evidence type="ECO:0000259" key="1">
    <source>
        <dbReference type="Pfam" id="PF14111"/>
    </source>
</evidence>
<name>A0A1Q3BD31_CEPFO</name>
<gene>
    <name evidence="2" type="ORF">CFOL_v3_09382</name>
</gene>
<dbReference type="InterPro" id="IPR025558">
    <property type="entry name" value="DUF4283"/>
</dbReference>
<reference evidence="3" key="1">
    <citation type="submission" date="2016-04" db="EMBL/GenBank/DDBJ databases">
        <title>Cephalotus genome sequencing.</title>
        <authorList>
            <person name="Fukushima K."/>
            <person name="Hasebe M."/>
            <person name="Fang X."/>
        </authorList>
    </citation>
    <scope>NUCLEOTIDE SEQUENCE [LARGE SCALE GENOMIC DNA]</scope>
    <source>
        <strain evidence="3">cv. St1</strain>
    </source>
</reference>
<evidence type="ECO:0000313" key="3">
    <source>
        <dbReference type="Proteomes" id="UP000187406"/>
    </source>
</evidence>
<feature type="domain" description="DUF4283" evidence="1">
    <location>
        <begin position="2"/>
        <end position="82"/>
    </location>
</feature>
<keyword evidence="3" id="KW-1185">Reference proteome</keyword>
<dbReference type="Proteomes" id="UP000187406">
    <property type="component" value="Unassembled WGS sequence"/>
</dbReference>
<feature type="non-terminal residue" evidence="2">
    <location>
        <position position="136"/>
    </location>
</feature>
<dbReference type="InterPro" id="IPR040256">
    <property type="entry name" value="At4g02000-like"/>
</dbReference>